<accession>A0A561SVD6</accession>
<comment type="caution">
    <text evidence="3">The sequence shown here is derived from an EMBL/GenBank/DDBJ whole genome shotgun (WGS) entry which is preliminary data.</text>
</comment>
<dbReference type="GO" id="GO:0003677">
    <property type="term" value="F:DNA binding"/>
    <property type="evidence" value="ECO:0007669"/>
    <property type="project" value="InterPro"/>
</dbReference>
<dbReference type="Proteomes" id="UP000321261">
    <property type="component" value="Unassembled WGS sequence"/>
</dbReference>
<keyword evidence="4" id="KW-1185">Reference proteome</keyword>
<dbReference type="InterPro" id="IPR010982">
    <property type="entry name" value="Lambda_DNA-bd_dom_sf"/>
</dbReference>
<dbReference type="Gene3D" id="1.10.260.40">
    <property type="entry name" value="lambda repressor-like DNA-binding domains"/>
    <property type="match status" value="1"/>
</dbReference>
<dbReference type="OrthoDB" id="3576575at2"/>
<dbReference type="EMBL" id="VIWU01000001">
    <property type="protein sequence ID" value="TWF78827.1"/>
    <property type="molecule type" value="Genomic_DNA"/>
</dbReference>
<gene>
    <name evidence="3" type="ORF">FHX44_114751</name>
</gene>
<dbReference type="AlphaFoldDB" id="A0A561SVD6"/>
<sequence length="367" mass="37869">MTGRVGKAELRAARAARGWSQSQAARELAALARSSGAPVAGAASLKTLLSRWENGHAVPEPQYRALLGELYGRTPAELGIAGPPADPEVTGAAARFRAALAAAAAVDDAVLELWREQLDVATRLDHELGTAGAGEVVRALVERLDETVRHVIDPPRRTAVAAVLAPAAAIAGAQELDRGRPDLAWHRYGRARTAAIEAGLPETAADAVAGQSTVLVDVGEATAAVALLDAADEQLPRPARARLAGARAVTAAALGDAAGARRAIAAADTAAPTVGVELVDLDRWHGHALAVLGDPAAAHPLRRALAAPPRSVRHRAAVHADLALTLAAEHPDDAAIHARAARELAERIGSTRTQERLAARHPPPPAP</sequence>
<dbReference type="RefSeq" id="WP_147257771.1">
    <property type="nucleotide sequence ID" value="NZ_VIWU01000001.1"/>
</dbReference>
<dbReference type="SMART" id="SM00530">
    <property type="entry name" value="HTH_XRE"/>
    <property type="match status" value="1"/>
</dbReference>
<proteinExistence type="predicted"/>
<dbReference type="InterPro" id="IPR001387">
    <property type="entry name" value="Cro/C1-type_HTH"/>
</dbReference>
<evidence type="ECO:0000256" key="1">
    <source>
        <dbReference type="SAM" id="MobiDB-lite"/>
    </source>
</evidence>
<protein>
    <recommendedName>
        <fullName evidence="2">HTH cro/C1-type domain-containing protein</fullName>
    </recommendedName>
</protein>
<feature type="domain" description="HTH cro/C1-type" evidence="2">
    <location>
        <begin position="10"/>
        <end position="78"/>
    </location>
</feature>
<feature type="region of interest" description="Disordered" evidence="1">
    <location>
        <begin position="346"/>
        <end position="367"/>
    </location>
</feature>
<reference evidence="3 4" key="1">
    <citation type="submission" date="2019-06" db="EMBL/GenBank/DDBJ databases">
        <title>Sequencing the genomes of 1000 actinobacteria strains.</title>
        <authorList>
            <person name="Klenk H.-P."/>
        </authorList>
    </citation>
    <scope>NUCLEOTIDE SEQUENCE [LARGE SCALE GENOMIC DNA]</scope>
    <source>
        <strain evidence="3 4">DSM 45671</strain>
    </source>
</reference>
<evidence type="ECO:0000259" key="2">
    <source>
        <dbReference type="PROSITE" id="PS50943"/>
    </source>
</evidence>
<organism evidence="3 4">
    <name type="scientific">Pseudonocardia hierapolitana</name>
    <dbReference type="NCBI Taxonomy" id="1128676"/>
    <lineage>
        <taxon>Bacteria</taxon>
        <taxon>Bacillati</taxon>
        <taxon>Actinomycetota</taxon>
        <taxon>Actinomycetes</taxon>
        <taxon>Pseudonocardiales</taxon>
        <taxon>Pseudonocardiaceae</taxon>
        <taxon>Pseudonocardia</taxon>
    </lineage>
</organism>
<name>A0A561SVD6_9PSEU</name>
<evidence type="ECO:0000313" key="3">
    <source>
        <dbReference type="EMBL" id="TWF78827.1"/>
    </source>
</evidence>
<evidence type="ECO:0000313" key="4">
    <source>
        <dbReference type="Proteomes" id="UP000321261"/>
    </source>
</evidence>
<dbReference type="PROSITE" id="PS50943">
    <property type="entry name" value="HTH_CROC1"/>
    <property type="match status" value="1"/>
</dbReference>